<sequence>MVASCNVVCRSVVLHVQTGKRRTRLAAPSLGPNIDYETFDDRPPRSQRGRTQSGCIRLIPTPSPIHHPKGKLWAADSGGQRQCCCYSGLQTKWDTTKIPLTCRRNVWWSQPQGETHLQLEPKRNINSPPTM</sequence>
<dbReference type="Proteomes" id="UP000075880">
    <property type="component" value="Unassembled WGS sequence"/>
</dbReference>
<accession>A0AAG5DUQ1</accession>
<dbReference type="EnsemblMetazoa" id="ENSAATROPT016845">
    <property type="protein sequence ID" value="ENSAATROPP014831"/>
    <property type="gene ID" value="ENSAATROPG013791"/>
</dbReference>
<name>A0AAG5DUQ1_ANOAO</name>
<evidence type="ECO:0000313" key="2">
    <source>
        <dbReference type="Proteomes" id="UP000075880"/>
    </source>
</evidence>
<protein>
    <submittedName>
        <fullName evidence="1">Uncharacterized protein</fullName>
    </submittedName>
</protein>
<evidence type="ECO:0000313" key="1">
    <source>
        <dbReference type="EnsemblMetazoa" id="ENSAATROPP014831"/>
    </source>
</evidence>
<proteinExistence type="predicted"/>
<dbReference type="AlphaFoldDB" id="A0AAG5DUQ1"/>
<reference evidence="1" key="1">
    <citation type="submission" date="2024-04" db="UniProtKB">
        <authorList>
            <consortium name="EnsemblMetazoa"/>
        </authorList>
    </citation>
    <scope>IDENTIFICATION</scope>
    <source>
        <strain evidence="1">EBRO</strain>
    </source>
</reference>
<keyword evidence="2" id="KW-1185">Reference proteome</keyword>
<organism evidence="1 2">
    <name type="scientific">Anopheles atroparvus</name>
    <name type="common">European mosquito</name>
    <dbReference type="NCBI Taxonomy" id="41427"/>
    <lineage>
        <taxon>Eukaryota</taxon>
        <taxon>Metazoa</taxon>
        <taxon>Ecdysozoa</taxon>
        <taxon>Arthropoda</taxon>
        <taxon>Hexapoda</taxon>
        <taxon>Insecta</taxon>
        <taxon>Pterygota</taxon>
        <taxon>Neoptera</taxon>
        <taxon>Endopterygota</taxon>
        <taxon>Diptera</taxon>
        <taxon>Nematocera</taxon>
        <taxon>Culicoidea</taxon>
        <taxon>Culicidae</taxon>
        <taxon>Anophelinae</taxon>
        <taxon>Anopheles</taxon>
    </lineage>
</organism>